<proteinExistence type="predicted"/>
<protein>
    <submittedName>
        <fullName evidence="2">Uncharacterized protein</fullName>
    </submittedName>
</protein>
<feature type="non-terminal residue" evidence="2">
    <location>
        <position position="61"/>
    </location>
</feature>
<comment type="caution">
    <text evidence="2">The sequence shown here is derived from an EMBL/GenBank/DDBJ whole genome shotgun (WGS) entry which is preliminary data.</text>
</comment>
<reference evidence="2" key="1">
    <citation type="submission" date="2013-08" db="EMBL/GenBank/DDBJ databases">
        <authorList>
            <person name="Mendez C."/>
            <person name="Richter M."/>
            <person name="Ferrer M."/>
            <person name="Sanchez J."/>
        </authorList>
    </citation>
    <scope>NUCLEOTIDE SEQUENCE</scope>
</reference>
<gene>
    <name evidence="2" type="ORF">B1B_10112</name>
</gene>
<keyword evidence="1" id="KW-0472">Membrane</keyword>
<organism evidence="2">
    <name type="scientific">mine drainage metagenome</name>
    <dbReference type="NCBI Taxonomy" id="410659"/>
    <lineage>
        <taxon>unclassified sequences</taxon>
        <taxon>metagenomes</taxon>
        <taxon>ecological metagenomes</taxon>
    </lineage>
</organism>
<keyword evidence="1" id="KW-1133">Transmembrane helix</keyword>
<evidence type="ECO:0000313" key="2">
    <source>
        <dbReference type="EMBL" id="EQD53658.1"/>
    </source>
</evidence>
<reference evidence="2" key="2">
    <citation type="journal article" date="2014" name="ISME J.">
        <title>Microbial stratification in low pH oxic and suboxic macroscopic growths along an acid mine drainage.</title>
        <authorList>
            <person name="Mendez-Garcia C."/>
            <person name="Mesa V."/>
            <person name="Sprenger R.R."/>
            <person name="Richter M."/>
            <person name="Diez M.S."/>
            <person name="Solano J."/>
            <person name="Bargiela R."/>
            <person name="Golyshina O.V."/>
            <person name="Manteca A."/>
            <person name="Ramos J.L."/>
            <person name="Gallego J.R."/>
            <person name="Llorente I."/>
            <person name="Martins Dos Santos V.A."/>
            <person name="Jensen O.N."/>
            <person name="Pelaez A.I."/>
            <person name="Sanchez J."/>
            <person name="Ferrer M."/>
        </authorList>
    </citation>
    <scope>NUCLEOTIDE SEQUENCE</scope>
</reference>
<feature type="transmembrane region" description="Helical" evidence="1">
    <location>
        <begin position="39"/>
        <end position="59"/>
    </location>
</feature>
<dbReference type="EMBL" id="AUZY01006658">
    <property type="protein sequence ID" value="EQD53658.1"/>
    <property type="molecule type" value="Genomic_DNA"/>
</dbReference>
<evidence type="ECO:0000256" key="1">
    <source>
        <dbReference type="SAM" id="Phobius"/>
    </source>
</evidence>
<name>T1AA43_9ZZZZ</name>
<sequence length="61" mass="6799">MNELAPPRAFRVERRGVDVVPRVEQWASPRTIGAMWTGSSINIAYVVYGALLMGFGISFRT</sequence>
<keyword evidence="1" id="KW-0812">Transmembrane</keyword>
<dbReference type="AlphaFoldDB" id="T1AA43"/>
<accession>T1AA43</accession>